<evidence type="ECO:0000313" key="1">
    <source>
        <dbReference type="EMBL" id="ORI09466.1"/>
    </source>
</evidence>
<proteinExistence type="predicted"/>
<organism evidence="2 4">
    <name type="scientific">Campylobacter concisus</name>
    <dbReference type="NCBI Taxonomy" id="199"/>
    <lineage>
        <taxon>Bacteria</taxon>
        <taxon>Pseudomonadati</taxon>
        <taxon>Campylobacterota</taxon>
        <taxon>Epsilonproteobacteria</taxon>
        <taxon>Campylobacterales</taxon>
        <taxon>Campylobacteraceae</taxon>
        <taxon>Campylobacter</taxon>
    </lineage>
</organism>
<dbReference type="EMBL" id="NDYO01000010">
    <property type="protein sequence ID" value="OUT10939.1"/>
    <property type="molecule type" value="Genomic_DNA"/>
</dbReference>
<protein>
    <submittedName>
        <fullName evidence="2">Uncharacterized protein</fullName>
    </submittedName>
</protein>
<dbReference type="AlphaFoldDB" id="A0A1L9R117"/>
<name>A0A1L9R117_9BACT</name>
<dbReference type="RefSeq" id="WP_072594637.1">
    <property type="nucleotide sequence ID" value="NZ_CABMKR010000010.1"/>
</dbReference>
<dbReference type="Proteomes" id="UP000195967">
    <property type="component" value="Unassembled WGS sequence"/>
</dbReference>
<comment type="caution">
    <text evidence="2">The sequence shown here is derived from an EMBL/GenBank/DDBJ whole genome shotgun (WGS) entry which is preliminary data.</text>
</comment>
<reference evidence="2 4" key="2">
    <citation type="submission" date="2017-04" db="EMBL/GenBank/DDBJ databases">
        <title>Complete genome of Campylobacter concisus ATCC 33237T and draft genomes for an additional eight well characterized C. concisus strains.</title>
        <authorList>
            <person name="Cornelius A.J."/>
            <person name="Miller W.G."/>
            <person name="Lastovica A.J."/>
            <person name="On S.L."/>
            <person name="French N.P."/>
            <person name="Vandenberg O."/>
            <person name="Biggs P.J."/>
        </authorList>
    </citation>
    <scope>NUCLEOTIDE SEQUENCE [LARGE SCALE GENOMIC DNA]</scope>
    <source>
        <strain evidence="2 4">Lasto28.99</strain>
    </source>
</reference>
<accession>A0A1L9R117</accession>
<gene>
    <name evidence="1" type="ORF">A3835_09690</name>
    <name evidence="2" type="ORF">B9N62_08075</name>
</gene>
<evidence type="ECO:0000313" key="4">
    <source>
        <dbReference type="Proteomes" id="UP000195967"/>
    </source>
</evidence>
<reference evidence="1 3" key="1">
    <citation type="journal article" date="2017" name="Gene Rep">
        <title>The ribosomal RNA operon (rrn) of Campylobacter concisus supports molecular typing to genomospecies level.</title>
        <authorList>
            <person name="Huq M."/>
            <person name="Van T.T.H."/>
            <person name="Gurtler V."/>
            <person name="Elshagmani E."/>
            <person name="Allemailem K.S."/>
            <person name="Smooker P.M."/>
            <person name="Istivan T.S."/>
        </authorList>
    </citation>
    <scope>NUCLEOTIDE SEQUENCE [LARGE SCALE GENOMIC DNA]</scope>
    <source>
        <strain evidence="1 3">RCH 26</strain>
    </source>
</reference>
<evidence type="ECO:0000313" key="2">
    <source>
        <dbReference type="EMBL" id="OUT10939.1"/>
    </source>
</evidence>
<dbReference type="EMBL" id="LVWL01000010">
    <property type="protein sequence ID" value="ORI09466.1"/>
    <property type="molecule type" value="Genomic_DNA"/>
</dbReference>
<dbReference type="Proteomes" id="UP000192671">
    <property type="component" value="Unassembled WGS sequence"/>
</dbReference>
<sequence>MALDCEKAFEEEMKKFDSIGACLARIEKILTDNLKDKKDDKSGLASLDETNRLLKILCRDLVGKE</sequence>
<evidence type="ECO:0000313" key="3">
    <source>
        <dbReference type="Proteomes" id="UP000192671"/>
    </source>
</evidence>